<organism evidence="1 2">
    <name type="scientific">Chryseobacterium camelliae</name>
    <dbReference type="NCBI Taxonomy" id="1265445"/>
    <lineage>
        <taxon>Bacteria</taxon>
        <taxon>Pseudomonadati</taxon>
        <taxon>Bacteroidota</taxon>
        <taxon>Flavobacteriia</taxon>
        <taxon>Flavobacteriales</taxon>
        <taxon>Weeksellaceae</taxon>
        <taxon>Chryseobacterium group</taxon>
        <taxon>Chryseobacterium</taxon>
    </lineage>
</organism>
<dbReference type="RefSeq" id="WP_271149949.1">
    <property type="nucleotide sequence ID" value="NZ_CP115859.1"/>
</dbReference>
<gene>
    <name evidence="1" type="ORF">PFY12_06030</name>
</gene>
<sequence length="92" mass="10765">MKEQALIEQVENYLLNSSTDFVKNSIEYVGIRENHVISNEKPKDYYFLSYDAVVDENNQYSTKSYFVLIDKISQKISYILGPQSLEKIEDTE</sequence>
<evidence type="ECO:0000313" key="1">
    <source>
        <dbReference type="EMBL" id="WBV61677.1"/>
    </source>
</evidence>
<dbReference type="Proteomes" id="UP001210978">
    <property type="component" value="Chromosome"/>
</dbReference>
<protein>
    <recommendedName>
        <fullName evidence="3">Immunity protein 35 domain-containing protein</fullName>
    </recommendedName>
</protein>
<reference evidence="1 2" key="1">
    <citation type="submission" date="2023-01" db="EMBL/GenBank/DDBJ databases">
        <title>Complete genome of Chryseobacterium camelliae VAN22-5A.</title>
        <authorList>
            <person name="Zong G."/>
            <person name="Cao G."/>
        </authorList>
    </citation>
    <scope>NUCLEOTIDE SEQUENCE [LARGE SCALE GENOMIC DNA]</scope>
    <source>
        <strain evidence="1 2">VAN22-5A</strain>
    </source>
</reference>
<evidence type="ECO:0000313" key="2">
    <source>
        <dbReference type="Proteomes" id="UP001210978"/>
    </source>
</evidence>
<evidence type="ECO:0008006" key="3">
    <source>
        <dbReference type="Google" id="ProtNLM"/>
    </source>
</evidence>
<proteinExistence type="predicted"/>
<name>A0ABY7QRU3_9FLAO</name>
<keyword evidence="2" id="KW-1185">Reference proteome</keyword>
<accession>A0ABY7QRU3</accession>
<dbReference type="EMBL" id="CP115859">
    <property type="protein sequence ID" value="WBV61677.1"/>
    <property type="molecule type" value="Genomic_DNA"/>
</dbReference>